<name>A0A1I1RG28_9GAMM</name>
<keyword evidence="3" id="KW-1185">Reference proteome</keyword>
<dbReference type="Proteomes" id="UP000198611">
    <property type="component" value="Unassembled WGS sequence"/>
</dbReference>
<evidence type="ECO:0000313" key="3">
    <source>
        <dbReference type="Proteomes" id="UP000198611"/>
    </source>
</evidence>
<protein>
    <recommendedName>
        <fullName evidence="4">DUF2489 domain-containing protein</fullName>
    </recommendedName>
</protein>
<feature type="transmembrane region" description="Helical" evidence="1">
    <location>
        <begin position="6"/>
        <end position="34"/>
    </location>
</feature>
<accession>A0A1I1RG28</accession>
<dbReference type="AlphaFoldDB" id="A0A1I1RG28"/>
<proteinExistence type="predicted"/>
<evidence type="ECO:0000313" key="2">
    <source>
        <dbReference type="EMBL" id="SFD31118.1"/>
    </source>
</evidence>
<keyword evidence="1" id="KW-1133">Transmembrane helix</keyword>
<keyword evidence="1" id="KW-0812">Transmembrane</keyword>
<evidence type="ECO:0000256" key="1">
    <source>
        <dbReference type="SAM" id="Phobius"/>
    </source>
</evidence>
<dbReference type="STRING" id="1123397.SAMN05660831_01380"/>
<organism evidence="2 3">
    <name type="scientific">Thiohalospira halophila DSM 15071</name>
    <dbReference type="NCBI Taxonomy" id="1123397"/>
    <lineage>
        <taxon>Bacteria</taxon>
        <taxon>Pseudomonadati</taxon>
        <taxon>Pseudomonadota</taxon>
        <taxon>Gammaproteobacteria</taxon>
        <taxon>Thiohalospirales</taxon>
        <taxon>Thiohalospiraceae</taxon>
        <taxon>Thiohalospira</taxon>
    </lineage>
</organism>
<evidence type="ECO:0008006" key="4">
    <source>
        <dbReference type="Google" id="ProtNLM"/>
    </source>
</evidence>
<gene>
    <name evidence="2" type="ORF">SAMN05660831_01380</name>
</gene>
<sequence>MFPDDLVQLLLMLLPFVVGAIIALAGVMVGALFYHRLQARRERQRYLRAQVSDLVAQAYEVEYWLRQLRSARLLNGPPLEAPNPMKHVRTIAQLHVPELRPEVRKLARAVDEFEEWVNEGVTEKRNTRQVSDETLGRYAEVHRGVLDAITEIANRGQDLIREP</sequence>
<reference evidence="2 3" key="1">
    <citation type="submission" date="2016-10" db="EMBL/GenBank/DDBJ databases">
        <authorList>
            <person name="de Groot N.N."/>
        </authorList>
    </citation>
    <scope>NUCLEOTIDE SEQUENCE [LARGE SCALE GENOMIC DNA]</scope>
    <source>
        <strain evidence="2 3">HL3</strain>
    </source>
</reference>
<dbReference type="EMBL" id="FOMJ01000004">
    <property type="protein sequence ID" value="SFD31118.1"/>
    <property type="molecule type" value="Genomic_DNA"/>
</dbReference>
<keyword evidence="1" id="KW-0472">Membrane</keyword>